<evidence type="ECO:0000313" key="3">
    <source>
        <dbReference type="EMBL" id="QKM68301.1"/>
    </source>
</evidence>
<reference evidence="3 4" key="1">
    <citation type="journal article" date="2012" name="J. Bacteriol.">
        <title>Draft genome of Streptomyces tsukubaensis NRRL 18488, the producer of the clinically important immunosuppressant tacrolimus (FK506).</title>
        <authorList>
            <person name="Barreiro C."/>
            <person name="Prieto C."/>
            <person name="Sola-Landa A."/>
            <person name="Solera E."/>
            <person name="Martinez-Castro M."/>
            <person name="Perez-Redondo R."/>
            <person name="Garcia-Estrada C."/>
            <person name="Aparicio J.F."/>
            <person name="Fernandez-Martinez L.T."/>
            <person name="Santos-Aberturas J."/>
            <person name="Salehi-Najafabadi Z."/>
            <person name="Rodriguez-Garcia A."/>
            <person name="Tauch A."/>
            <person name="Martin J.F."/>
        </authorList>
    </citation>
    <scope>NUCLEOTIDE SEQUENCE [LARGE SCALE GENOMIC DNA]</scope>
    <source>
        <strain evidence="4">DSM 42081 / NBRC 108919 / NRRL 18488 / 9993</strain>
    </source>
</reference>
<keyword evidence="2" id="KW-1133">Transmembrane helix</keyword>
<dbReference type="RefSeq" id="WP_006347542.1">
    <property type="nucleotide sequence ID" value="NZ_CP029159.1"/>
</dbReference>
<organism evidence="3 4">
    <name type="scientific">Streptomyces tsukubensis (strain DSM 42081 / NBRC 108919 / NRRL 18488 / 9993)</name>
    <dbReference type="NCBI Taxonomy" id="1114943"/>
    <lineage>
        <taxon>Bacteria</taxon>
        <taxon>Bacillati</taxon>
        <taxon>Actinomycetota</taxon>
        <taxon>Actinomycetes</taxon>
        <taxon>Kitasatosporales</taxon>
        <taxon>Streptomycetaceae</taxon>
        <taxon>Streptomyces</taxon>
    </lineage>
</organism>
<evidence type="ECO:0008006" key="5">
    <source>
        <dbReference type="Google" id="ProtNLM"/>
    </source>
</evidence>
<name>I2N3I3_STRT9</name>
<evidence type="ECO:0000256" key="1">
    <source>
        <dbReference type="SAM" id="MobiDB-lite"/>
    </source>
</evidence>
<dbReference type="Proteomes" id="UP000005940">
    <property type="component" value="Chromosome"/>
</dbReference>
<feature type="transmembrane region" description="Helical" evidence="2">
    <location>
        <begin position="61"/>
        <end position="82"/>
    </location>
</feature>
<evidence type="ECO:0000313" key="4">
    <source>
        <dbReference type="Proteomes" id="UP000005940"/>
    </source>
</evidence>
<keyword evidence="2" id="KW-0812">Transmembrane</keyword>
<proteinExistence type="predicted"/>
<feature type="region of interest" description="Disordered" evidence="1">
    <location>
        <begin position="107"/>
        <end position="127"/>
    </location>
</feature>
<keyword evidence="4" id="KW-1185">Reference proteome</keyword>
<protein>
    <recommendedName>
        <fullName evidence="5">Integral membrane protein</fullName>
    </recommendedName>
</protein>
<dbReference type="EMBL" id="CP029159">
    <property type="protein sequence ID" value="QKM68301.1"/>
    <property type="molecule type" value="Genomic_DNA"/>
</dbReference>
<feature type="transmembrane region" description="Helical" evidence="2">
    <location>
        <begin position="38"/>
        <end position="54"/>
    </location>
</feature>
<keyword evidence="2" id="KW-0472">Membrane</keyword>
<accession>I2N3I3</accession>
<evidence type="ECO:0000256" key="2">
    <source>
        <dbReference type="SAM" id="Phobius"/>
    </source>
</evidence>
<gene>
    <name evidence="3" type="ORF">STSU_015055</name>
</gene>
<sequence>MRAGSGLRLAHTAVLVAVCVVVSGTGHALASGTSLPAAAYGIAVPPVCLLAWRLTRKERSAGVVVSVGAAVQAFLHLLFGAVPHGSGSGGAHHGAGHTAPYGTAGELPLPVPGSTSGPPSGLPPDGASATASALSAISSVYEFASGFASGFVSGLTAAFTSGPTASMTAAHLAAGAVCGWWFWHGQRALARIALALHLFLRGRLRLARAVLHGAYAVLPPESVRPPRPRPQRVRLPASLLLLRAVTRRGPPLLPS</sequence>
<dbReference type="AlphaFoldDB" id="I2N3I3"/>